<gene>
    <name evidence="1" type="ORF">AB6A40_008450</name>
</gene>
<dbReference type="AlphaFoldDB" id="A0ABD6EPH9"/>
<proteinExistence type="predicted"/>
<organism evidence="1 2">
    <name type="scientific">Gnathostoma spinigerum</name>
    <dbReference type="NCBI Taxonomy" id="75299"/>
    <lineage>
        <taxon>Eukaryota</taxon>
        <taxon>Metazoa</taxon>
        <taxon>Ecdysozoa</taxon>
        <taxon>Nematoda</taxon>
        <taxon>Chromadorea</taxon>
        <taxon>Rhabditida</taxon>
        <taxon>Spirurina</taxon>
        <taxon>Gnathostomatomorpha</taxon>
        <taxon>Gnathostomatoidea</taxon>
        <taxon>Gnathostomatidae</taxon>
        <taxon>Gnathostoma</taxon>
    </lineage>
</organism>
<reference evidence="1 2" key="1">
    <citation type="submission" date="2024-08" db="EMBL/GenBank/DDBJ databases">
        <title>Gnathostoma spinigerum genome.</title>
        <authorList>
            <person name="Gonzalez-Bertolin B."/>
            <person name="Monzon S."/>
            <person name="Zaballos A."/>
            <person name="Jimenez P."/>
            <person name="Dekumyoy P."/>
            <person name="Varona S."/>
            <person name="Cuesta I."/>
            <person name="Sumanam S."/>
            <person name="Adisakwattana P."/>
            <person name="Gasser R.B."/>
            <person name="Hernandez-Gonzalez A."/>
            <person name="Young N.D."/>
            <person name="Perteguer M.J."/>
        </authorList>
    </citation>
    <scope>NUCLEOTIDE SEQUENCE [LARGE SCALE GENOMIC DNA]</scope>
    <source>
        <strain evidence="1">AL3</strain>
        <tissue evidence="1">Liver</tissue>
    </source>
</reference>
<name>A0ABD6EPH9_9BILA</name>
<accession>A0ABD6EPH9</accession>
<dbReference type="EMBL" id="JBGFUD010007778">
    <property type="protein sequence ID" value="MFH4981741.1"/>
    <property type="molecule type" value="Genomic_DNA"/>
</dbReference>
<protein>
    <submittedName>
        <fullName evidence="1">Uncharacterized protein</fullName>
    </submittedName>
</protein>
<evidence type="ECO:0000313" key="2">
    <source>
        <dbReference type="Proteomes" id="UP001608902"/>
    </source>
</evidence>
<evidence type="ECO:0000313" key="1">
    <source>
        <dbReference type="EMBL" id="MFH4981741.1"/>
    </source>
</evidence>
<keyword evidence="2" id="KW-1185">Reference proteome</keyword>
<comment type="caution">
    <text evidence="1">The sequence shown here is derived from an EMBL/GenBank/DDBJ whole genome shotgun (WGS) entry which is preliminary data.</text>
</comment>
<dbReference type="Proteomes" id="UP001608902">
    <property type="component" value="Unassembled WGS sequence"/>
</dbReference>
<sequence length="103" mass="11950">MGLCSRNSNGSMHLEQPHKSRKIWVLKRGTDSPELRLLTAIEFLFGFSMGKSEGGHLRIWIIEQKMLDNTVLFCFTPLLKSFFFSFTNCCNHYGEEKKEEKSD</sequence>